<sequence length="333" mass="34565">MTADVVLVDAGRSAVVPDGPGVPETPSQILDGVVRALLDRSGIDVDAVGELFLADPRYLPSDASTPDGWTFEEPPLNVRTTVSATGATALERAVAAVGERPDLIAVVAASDFGSGAFAADADDNWFRRTAVTVANRWEVGADEVLQWIRSSFARSIECSLAGDFAREIVTTAPGYLADTFGARRSQCPGPARGSSAVIVTSRARALDLGLRWRAGLDVVSRSGVVEPLDASSFDAMLAPCGVDAAHLDQLELPEDDPITPVAWIKSTGISRYLVNPRGGELGFGRLARSGPLRSLVSMVGSLEATGGRSGALIASDPGRTVAVVVTVGSPLAA</sequence>
<dbReference type="GO" id="GO:0016746">
    <property type="term" value="F:acyltransferase activity"/>
    <property type="evidence" value="ECO:0007669"/>
    <property type="project" value="InterPro"/>
</dbReference>
<accession>A0A7I9V8X2</accession>
<gene>
    <name evidence="1" type="ORF">nbrc107696_21380</name>
</gene>
<dbReference type="RefSeq" id="WP_161895453.1">
    <property type="nucleotide sequence ID" value="NZ_BJOV01000003.1"/>
</dbReference>
<keyword evidence="2" id="KW-1185">Reference proteome</keyword>
<dbReference type="Proteomes" id="UP000444960">
    <property type="component" value="Unassembled WGS sequence"/>
</dbReference>
<name>A0A7I9V8X2_9ACTN</name>
<dbReference type="Gene3D" id="3.40.47.10">
    <property type="match status" value="1"/>
</dbReference>
<dbReference type="OrthoDB" id="4570756at2"/>
<evidence type="ECO:0008006" key="3">
    <source>
        <dbReference type="Google" id="ProtNLM"/>
    </source>
</evidence>
<dbReference type="InterPro" id="IPR016039">
    <property type="entry name" value="Thiolase-like"/>
</dbReference>
<evidence type="ECO:0000313" key="2">
    <source>
        <dbReference type="Proteomes" id="UP000444960"/>
    </source>
</evidence>
<evidence type="ECO:0000313" key="1">
    <source>
        <dbReference type="EMBL" id="GEE01692.1"/>
    </source>
</evidence>
<dbReference type="SUPFAM" id="SSF53901">
    <property type="entry name" value="Thiolase-like"/>
    <property type="match status" value="1"/>
</dbReference>
<comment type="caution">
    <text evidence="1">The sequence shown here is derived from an EMBL/GenBank/DDBJ whole genome shotgun (WGS) entry which is preliminary data.</text>
</comment>
<reference evidence="2" key="1">
    <citation type="submission" date="2019-06" db="EMBL/GenBank/DDBJ databases">
        <title>Gordonia isolated from sludge of a wastewater treatment plant.</title>
        <authorList>
            <person name="Tamura T."/>
            <person name="Aoyama K."/>
            <person name="Kang Y."/>
            <person name="Saito S."/>
            <person name="Akiyama N."/>
            <person name="Yazawa K."/>
            <person name="Gonoi T."/>
            <person name="Mikami Y."/>
        </authorList>
    </citation>
    <scope>NUCLEOTIDE SEQUENCE [LARGE SCALE GENOMIC DNA]</scope>
    <source>
        <strain evidence="2">NBRC 107696</strain>
    </source>
</reference>
<organism evidence="1 2">
    <name type="scientific">Gordonia spumicola</name>
    <dbReference type="NCBI Taxonomy" id="589161"/>
    <lineage>
        <taxon>Bacteria</taxon>
        <taxon>Bacillati</taxon>
        <taxon>Actinomycetota</taxon>
        <taxon>Actinomycetes</taxon>
        <taxon>Mycobacteriales</taxon>
        <taxon>Gordoniaceae</taxon>
        <taxon>Gordonia</taxon>
    </lineage>
</organism>
<proteinExistence type="predicted"/>
<dbReference type="AlphaFoldDB" id="A0A7I9V8X2"/>
<protein>
    <recommendedName>
        <fullName evidence="3">Acetyl-CoA acetyltransferase</fullName>
    </recommendedName>
</protein>
<dbReference type="EMBL" id="BJOV01000003">
    <property type="protein sequence ID" value="GEE01692.1"/>
    <property type="molecule type" value="Genomic_DNA"/>
</dbReference>